<keyword evidence="3" id="KW-1185">Reference proteome</keyword>
<accession>A0ABR2JU05</accession>
<comment type="caution">
    <text evidence="2">The sequence shown here is derived from an EMBL/GenBank/DDBJ whole genome shotgun (WGS) entry which is preliminary data.</text>
</comment>
<proteinExistence type="predicted"/>
<dbReference type="InterPro" id="IPR001394">
    <property type="entry name" value="Peptidase_C19_UCH"/>
</dbReference>
<dbReference type="SUPFAM" id="SSF54001">
    <property type="entry name" value="Cysteine proteinases"/>
    <property type="match status" value="1"/>
</dbReference>
<protein>
    <recommendedName>
        <fullName evidence="1">USP domain-containing protein</fullName>
    </recommendedName>
</protein>
<dbReference type="InterPro" id="IPR038765">
    <property type="entry name" value="Papain-like_cys_pep_sf"/>
</dbReference>
<evidence type="ECO:0000259" key="1">
    <source>
        <dbReference type="PROSITE" id="PS50235"/>
    </source>
</evidence>
<dbReference type="InterPro" id="IPR050164">
    <property type="entry name" value="Peptidase_C19"/>
</dbReference>
<name>A0ABR2JU05_9EUKA</name>
<sequence length="402" mass="47182">MIAPKYNECEICYHFDDDEGGVYECLVCHRIFCDKHRDIHQQETNHSDFKQHLKTLDPNIKEDIIDNSPSSMVSGFQNLGNTCYFNSNLHVLFAIDEFVNYCLTDECDNRVIPSEDKIEHQLGHQLHRFLVALHKGDRLFMRPSLLREAIDVDSPEYLNPRPQDSIDFFNYMITTIKKKLGFPETHLNLTEFDFVDTITCSNCSKTFTSLNTRKNNQASDPFYCFIIKPRQHPDECDEPVQLNLDEMIDDRCNYAFKNISETDLKGFKRLNWTCPNCQCHEGTIARKIKNAPKYLFINNRLDHGSREKDTRKKLKANLEFDINNLDISRHVLEGNGKYELIAFMHHMGRWAKWGHDISYVRKSGSDNIFYKFNDLVVKEVDVRTNVEFGKQYLYLFKQKSVL</sequence>
<dbReference type="InterPro" id="IPR028889">
    <property type="entry name" value="USP"/>
</dbReference>
<gene>
    <name evidence="2" type="ORF">M9Y10_044937</name>
</gene>
<organism evidence="2 3">
    <name type="scientific">Tritrichomonas musculus</name>
    <dbReference type="NCBI Taxonomy" id="1915356"/>
    <lineage>
        <taxon>Eukaryota</taxon>
        <taxon>Metamonada</taxon>
        <taxon>Parabasalia</taxon>
        <taxon>Tritrichomonadida</taxon>
        <taxon>Tritrichomonadidae</taxon>
        <taxon>Tritrichomonas</taxon>
    </lineage>
</organism>
<reference evidence="2 3" key="1">
    <citation type="submission" date="2024-04" db="EMBL/GenBank/DDBJ databases">
        <title>Tritrichomonas musculus Genome.</title>
        <authorList>
            <person name="Alves-Ferreira E."/>
            <person name="Grigg M."/>
            <person name="Lorenzi H."/>
            <person name="Galac M."/>
        </authorList>
    </citation>
    <scope>NUCLEOTIDE SEQUENCE [LARGE SCALE GENOMIC DNA]</scope>
    <source>
        <strain evidence="2 3">EAF2021</strain>
    </source>
</reference>
<dbReference type="Gene3D" id="3.90.70.10">
    <property type="entry name" value="Cysteine proteinases"/>
    <property type="match status" value="1"/>
</dbReference>
<dbReference type="PANTHER" id="PTHR24006">
    <property type="entry name" value="UBIQUITIN CARBOXYL-TERMINAL HYDROLASE"/>
    <property type="match status" value="1"/>
</dbReference>
<feature type="domain" description="USP" evidence="1">
    <location>
        <begin position="74"/>
        <end position="399"/>
    </location>
</feature>
<dbReference type="PROSITE" id="PS50235">
    <property type="entry name" value="USP_3"/>
    <property type="match status" value="1"/>
</dbReference>
<evidence type="ECO:0000313" key="2">
    <source>
        <dbReference type="EMBL" id="KAK8882295.1"/>
    </source>
</evidence>
<dbReference type="EMBL" id="JAPFFF010000009">
    <property type="protein sequence ID" value="KAK8882295.1"/>
    <property type="molecule type" value="Genomic_DNA"/>
</dbReference>
<evidence type="ECO:0000313" key="3">
    <source>
        <dbReference type="Proteomes" id="UP001470230"/>
    </source>
</evidence>
<dbReference type="Pfam" id="PF00443">
    <property type="entry name" value="UCH"/>
    <property type="match status" value="1"/>
</dbReference>
<dbReference type="Proteomes" id="UP001470230">
    <property type="component" value="Unassembled WGS sequence"/>
</dbReference>